<dbReference type="Pfam" id="PF08922">
    <property type="entry name" value="DUF1905"/>
    <property type="match status" value="1"/>
</dbReference>
<dbReference type="SUPFAM" id="SSF141694">
    <property type="entry name" value="AF2212/PG0164-like"/>
    <property type="match status" value="1"/>
</dbReference>
<keyword evidence="2" id="KW-1185">Reference proteome</keyword>
<comment type="caution">
    <text evidence="1">The sequence shown here is derived from an EMBL/GenBank/DDBJ whole genome shotgun (WGS) entry which is preliminary data.</text>
</comment>
<evidence type="ECO:0000313" key="2">
    <source>
        <dbReference type="Proteomes" id="UP000252770"/>
    </source>
</evidence>
<dbReference type="Gene3D" id="2.40.30.100">
    <property type="entry name" value="AF2212/PG0164-like"/>
    <property type="match status" value="1"/>
</dbReference>
<organism evidence="1 2">
    <name type="scientific">Desertihabitans brevis</name>
    <dbReference type="NCBI Taxonomy" id="2268447"/>
    <lineage>
        <taxon>Bacteria</taxon>
        <taxon>Bacillati</taxon>
        <taxon>Actinomycetota</taxon>
        <taxon>Actinomycetes</taxon>
        <taxon>Propionibacteriales</taxon>
        <taxon>Propionibacteriaceae</taxon>
        <taxon>Desertihabitans</taxon>
    </lineage>
</organism>
<sequence>MEVGFTGTVFQWRGPSPFYFVDVGEEAADAIGTVAASVTYGWGVIPVTARIGATAWTTSLFPRDGSYLLGLKDAVRRAEGVTDGAVVSVTLRLEV</sequence>
<dbReference type="EMBL" id="QOUI01000001">
    <property type="protein sequence ID" value="RCK71113.1"/>
    <property type="molecule type" value="Genomic_DNA"/>
</dbReference>
<reference evidence="1 2" key="1">
    <citation type="submission" date="2018-07" db="EMBL/GenBank/DDBJ databases">
        <title>Desertimonas flava gen. nov. sp. nov.</title>
        <authorList>
            <person name="Liu S."/>
        </authorList>
    </citation>
    <scope>NUCLEOTIDE SEQUENCE [LARGE SCALE GENOMIC DNA]</scope>
    <source>
        <strain evidence="1 2">16Sb5-5</strain>
    </source>
</reference>
<dbReference type="InterPro" id="IPR037079">
    <property type="entry name" value="AF2212/PG0164-like_sf"/>
</dbReference>
<gene>
    <name evidence="1" type="ORF">DT076_01185</name>
</gene>
<dbReference type="RefSeq" id="WP_114124816.1">
    <property type="nucleotide sequence ID" value="NZ_QOUI01000001.1"/>
</dbReference>
<dbReference type="Proteomes" id="UP000252770">
    <property type="component" value="Unassembled WGS sequence"/>
</dbReference>
<dbReference type="InterPro" id="IPR015018">
    <property type="entry name" value="DUF1905"/>
</dbReference>
<protein>
    <submittedName>
        <fullName evidence="1">DUF1905 domain-containing protein</fullName>
    </submittedName>
</protein>
<name>A0A367YYX1_9ACTN</name>
<accession>A0A367YYX1</accession>
<evidence type="ECO:0000313" key="1">
    <source>
        <dbReference type="EMBL" id="RCK71113.1"/>
    </source>
</evidence>
<proteinExistence type="predicted"/>
<dbReference type="AlphaFoldDB" id="A0A367YYX1"/>